<keyword evidence="2" id="KW-1185">Reference proteome</keyword>
<sequence length="666" mass="74126">MDLMEMFKVTIIVVGLSLMSSAQNRKVSGTADYPYGTIGSVQRDSCCNCQFTDTAYLNVACGSFSSFMTILQSLMMARCDIADPCRRLGTDSIPKKNRFDFIIVGAGVAGPVIARRLSENYNWQVLLIEAGPEEPSTTALPGLAFNAINSSLDWQYRTEPTKPFPTACLDSGGKCAWPRGKMVSGTGGMYGMMYVRGHPSIFDEWERMGNPGWAYSDVKKFFEYAENPINPIFVKHKMFDKTNTEGPMTIDHFSHIPKFSEDLLQAASELGYSTVVNKDGHTGFMVAPMLTQDGLRGTTSRYYLRPVVGRPNLYVLTNAHVSKVLFHNWNKAAKGVEIIDKEGKFHQIFASKEVILSAGAIGSPQILLQSGIGPEEDLMALGIPVTQHLPGVGRNLQNHVSIGIKMTIKDDYEELLTLDAVNAFVYNRTGPLSSTGLTQVTAFLESSYTKKGVPDIQVFFDGFSSNCVHTGLSIECPDGTIGNCPDRRQITARPTTTVTRSRGYLTLRSKNPMDHPLIYPNYLTNETDLKILVEGIHKVIELTETQTMKKKWKMQLERRLHPKCTRFHFKTDAYWKCLIRAETGPENHQSGTCRMGPAEDPQSVVNHELRVHGIPALRVADASIFPVNTNANPAAPIVMIAEKAAYMIWQFWMSQDLEPHVPLYDF</sequence>
<name>A0ACC2PIT2_9HYME</name>
<protein>
    <submittedName>
        <fullName evidence="1">Uncharacterized protein</fullName>
    </submittedName>
</protein>
<reference evidence="1" key="1">
    <citation type="submission" date="2023-04" db="EMBL/GenBank/DDBJ databases">
        <title>A chromosome-level genome assembly of the parasitoid wasp Eretmocerus hayati.</title>
        <authorList>
            <person name="Zhong Y."/>
            <person name="Liu S."/>
            <person name="Liu Y."/>
        </authorList>
    </citation>
    <scope>NUCLEOTIDE SEQUENCE</scope>
    <source>
        <strain evidence="1">ZJU_SS_LIU_2023</strain>
    </source>
</reference>
<dbReference type="Proteomes" id="UP001239111">
    <property type="component" value="Chromosome 1"/>
</dbReference>
<evidence type="ECO:0000313" key="2">
    <source>
        <dbReference type="Proteomes" id="UP001239111"/>
    </source>
</evidence>
<gene>
    <name evidence="1" type="ORF">QAD02_018728</name>
</gene>
<evidence type="ECO:0000313" key="1">
    <source>
        <dbReference type="EMBL" id="KAJ8682936.1"/>
    </source>
</evidence>
<organism evidence="1 2">
    <name type="scientific">Eretmocerus hayati</name>
    <dbReference type="NCBI Taxonomy" id="131215"/>
    <lineage>
        <taxon>Eukaryota</taxon>
        <taxon>Metazoa</taxon>
        <taxon>Ecdysozoa</taxon>
        <taxon>Arthropoda</taxon>
        <taxon>Hexapoda</taxon>
        <taxon>Insecta</taxon>
        <taxon>Pterygota</taxon>
        <taxon>Neoptera</taxon>
        <taxon>Endopterygota</taxon>
        <taxon>Hymenoptera</taxon>
        <taxon>Apocrita</taxon>
        <taxon>Proctotrupomorpha</taxon>
        <taxon>Chalcidoidea</taxon>
        <taxon>Aphelinidae</taxon>
        <taxon>Aphelininae</taxon>
        <taxon>Eretmocerus</taxon>
    </lineage>
</organism>
<comment type="caution">
    <text evidence="1">The sequence shown here is derived from an EMBL/GenBank/DDBJ whole genome shotgun (WGS) entry which is preliminary data.</text>
</comment>
<accession>A0ACC2PIT2</accession>
<proteinExistence type="predicted"/>
<dbReference type="EMBL" id="CM056741">
    <property type="protein sequence ID" value="KAJ8682936.1"/>
    <property type="molecule type" value="Genomic_DNA"/>
</dbReference>